<gene>
    <name evidence="3" type="ORF">MNR06_02570</name>
</gene>
<sequence>MKSTFALKGSIFACILLSSTLACCAGVDRTQQPYNTTENKAVTGKVTIDLGTKGQTIDRSFYGSHLDSFSKLPSPALVSELGIGAIRIGGNEYDVFNWKNNLTYTKHGVKNILGIPAIVTALNTYKVTGIYQINLHGYQPEISNDSVSIKSVGLKKSFTAESAYELIKTLNGDLNLGLVNFSLGNEFEQWHETHAHTKEFPEDSGISADEYIARYIEYAVAIRQAQEEVNGNPNSIKIWGPEISASWLDWNTGNFTTDCEYHHTIRGQVTCSYGDGAFTHFIPYFLNRLAKAEKDKSINPKGYKLLDYFAFHYYPMFRQDNKNLDSIIKEADGLQAVTKMLEATRVLHDPNYVNTIDRSSYRNVSPNIIPRMKSWLKSYYPNAKLAINEFAVDSDYRTTHYHPIVRPLYIADSVAIAAKEGVAFFNNFILNSAGGSNIPWSMIEGGNKTTIFHTYSLISNNFKGTVVAAEDNLADKVNSYATETATDVNLLLINKTPVTQTVQIYLKNGTAKKLASYDVPGWSTSILKLKKSPGFLDRNFEVITYGAKEMGIALDKNYLK</sequence>
<feature type="chain" id="PRO_5046210567" evidence="1">
    <location>
        <begin position="25"/>
        <end position="560"/>
    </location>
</feature>
<evidence type="ECO:0000313" key="3">
    <source>
        <dbReference type="EMBL" id="UOF01836.1"/>
    </source>
</evidence>
<dbReference type="InterPro" id="IPR024745">
    <property type="entry name" value="GH44_cat"/>
</dbReference>
<reference evidence="3" key="1">
    <citation type="submission" date="2022-03" db="EMBL/GenBank/DDBJ databases">
        <title>Genome Identification and Characterization of new species Bdellovibrio reynosense LBG001 sp. nov. from a Mexico soil sample.</title>
        <authorList>
            <person name="Camilli A."/>
            <person name="Ajao Y."/>
            <person name="Guo X."/>
        </authorList>
    </citation>
    <scope>NUCLEOTIDE SEQUENCE</scope>
    <source>
        <strain evidence="3">LBG001</strain>
    </source>
</reference>
<dbReference type="Proteomes" id="UP000830116">
    <property type="component" value="Chromosome"/>
</dbReference>
<keyword evidence="1" id="KW-0732">Signal</keyword>
<protein>
    <submittedName>
        <fullName evidence="3">Glycoside hydrolase family 44 protein</fullName>
    </submittedName>
</protein>
<accession>A0ABY4CA42</accession>
<dbReference type="InterPro" id="IPR017853">
    <property type="entry name" value="GH"/>
</dbReference>
<evidence type="ECO:0000256" key="1">
    <source>
        <dbReference type="SAM" id="SignalP"/>
    </source>
</evidence>
<dbReference type="GO" id="GO:0016787">
    <property type="term" value="F:hydrolase activity"/>
    <property type="evidence" value="ECO:0007669"/>
    <property type="project" value="UniProtKB-KW"/>
</dbReference>
<dbReference type="RefSeq" id="WP_243538455.1">
    <property type="nucleotide sequence ID" value="NZ_CP093442.1"/>
</dbReference>
<keyword evidence="3" id="KW-0378">Hydrolase</keyword>
<dbReference type="SUPFAM" id="SSF51445">
    <property type="entry name" value="(Trans)glycosidases"/>
    <property type="match status" value="1"/>
</dbReference>
<dbReference type="EMBL" id="CP093442">
    <property type="protein sequence ID" value="UOF01836.1"/>
    <property type="molecule type" value="Genomic_DNA"/>
</dbReference>
<evidence type="ECO:0000259" key="2">
    <source>
        <dbReference type="Pfam" id="PF12891"/>
    </source>
</evidence>
<feature type="signal peptide" evidence="1">
    <location>
        <begin position="1"/>
        <end position="24"/>
    </location>
</feature>
<evidence type="ECO:0000313" key="4">
    <source>
        <dbReference type="Proteomes" id="UP000830116"/>
    </source>
</evidence>
<feature type="domain" description="Glycoside hydrolase family 44 catalytic" evidence="2">
    <location>
        <begin position="148"/>
        <end position="315"/>
    </location>
</feature>
<proteinExistence type="predicted"/>
<name>A0ABY4CA42_9BACT</name>
<dbReference type="PROSITE" id="PS51257">
    <property type="entry name" value="PROKAR_LIPOPROTEIN"/>
    <property type="match status" value="1"/>
</dbReference>
<organism evidence="3 4">
    <name type="scientific">Bdellovibrio reynosensis</name>
    <dbReference type="NCBI Taxonomy" id="2835041"/>
    <lineage>
        <taxon>Bacteria</taxon>
        <taxon>Pseudomonadati</taxon>
        <taxon>Bdellovibrionota</taxon>
        <taxon>Bdellovibrionia</taxon>
        <taxon>Bdellovibrionales</taxon>
        <taxon>Pseudobdellovibrionaceae</taxon>
        <taxon>Bdellovibrio</taxon>
    </lineage>
</organism>
<dbReference type="Gene3D" id="3.20.20.80">
    <property type="entry name" value="Glycosidases"/>
    <property type="match status" value="1"/>
</dbReference>
<dbReference type="Pfam" id="PF12891">
    <property type="entry name" value="Glyco_hydro_44"/>
    <property type="match status" value="1"/>
</dbReference>
<keyword evidence="4" id="KW-1185">Reference proteome</keyword>